<sequence length="72" mass="8233">MKAIPIKPAYEIQWPLATGHCHEGMPLSNGVFGALVWFQEQTVRLTVNRADYWDHRGGTVRADDCTYDRLKT</sequence>
<keyword evidence="2" id="KW-1185">Reference proteome</keyword>
<name>A0ABS7CHA0_9BACL</name>
<organism evidence="1 2">
    <name type="scientific">Paenibacillus sepulcri</name>
    <dbReference type="NCBI Taxonomy" id="359917"/>
    <lineage>
        <taxon>Bacteria</taxon>
        <taxon>Bacillati</taxon>
        <taxon>Bacillota</taxon>
        <taxon>Bacilli</taxon>
        <taxon>Bacillales</taxon>
        <taxon>Paenibacillaceae</taxon>
        <taxon>Paenibacillus</taxon>
    </lineage>
</organism>
<protein>
    <submittedName>
        <fullName evidence="1">Uncharacterized protein</fullName>
    </submittedName>
</protein>
<reference evidence="1 2" key="1">
    <citation type="submission" date="2021-07" db="EMBL/GenBank/DDBJ databases">
        <title>Paenibacillus radiodurans sp. nov., isolated from the southeastern edge of Tengger Desert.</title>
        <authorList>
            <person name="Zhang G."/>
        </authorList>
    </citation>
    <scope>NUCLEOTIDE SEQUENCE [LARGE SCALE GENOMIC DNA]</scope>
    <source>
        <strain evidence="1 2">CCM 7311</strain>
    </source>
</reference>
<gene>
    <name evidence="1" type="ORF">K0U00_40255</name>
</gene>
<dbReference type="EMBL" id="JAHZIK010002150">
    <property type="protein sequence ID" value="MBW7460314.1"/>
    <property type="molecule type" value="Genomic_DNA"/>
</dbReference>
<evidence type="ECO:0000313" key="2">
    <source>
        <dbReference type="Proteomes" id="UP001519887"/>
    </source>
</evidence>
<feature type="non-terminal residue" evidence="1">
    <location>
        <position position="72"/>
    </location>
</feature>
<proteinExistence type="predicted"/>
<comment type="caution">
    <text evidence="1">The sequence shown here is derived from an EMBL/GenBank/DDBJ whole genome shotgun (WGS) entry which is preliminary data.</text>
</comment>
<evidence type="ECO:0000313" key="1">
    <source>
        <dbReference type="EMBL" id="MBW7460314.1"/>
    </source>
</evidence>
<dbReference type="Proteomes" id="UP001519887">
    <property type="component" value="Unassembled WGS sequence"/>
</dbReference>
<accession>A0ABS7CHA0</accession>